<comment type="caution">
    <text evidence="4">The sequence shown here is derived from an EMBL/GenBank/DDBJ whole genome shotgun (WGS) entry which is preliminary data.</text>
</comment>
<evidence type="ECO:0000256" key="2">
    <source>
        <dbReference type="SAM" id="MobiDB-lite"/>
    </source>
</evidence>
<dbReference type="GO" id="GO:0006302">
    <property type="term" value="P:double-strand break repair"/>
    <property type="evidence" value="ECO:0007669"/>
    <property type="project" value="InterPro"/>
</dbReference>
<keyword evidence="1" id="KW-0175">Coiled coil</keyword>
<gene>
    <name evidence="4" type="primary">XRCC4</name>
    <name evidence="4" type="ORF">Zm00014a_039285</name>
</gene>
<feature type="compositionally biased region" description="Polar residues" evidence="2">
    <location>
        <begin position="297"/>
        <end position="313"/>
    </location>
</feature>
<dbReference type="SUPFAM" id="SSF58022">
    <property type="entry name" value="XRCC4, C-terminal oligomerization domain"/>
    <property type="match status" value="1"/>
</dbReference>
<feature type="compositionally biased region" description="Acidic residues" evidence="2">
    <location>
        <begin position="263"/>
        <end position="272"/>
    </location>
</feature>
<dbReference type="InterPro" id="IPR053961">
    <property type="entry name" value="XRCC4_N"/>
</dbReference>
<dbReference type="Pfam" id="PF06632">
    <property type="entry name" value="XRCC4"/>
    <property type="match status" value="1"/>
</dbReference>
<dbReference type="PANTHER" id="PTHR28559">
    <property type="entry name" value="DNA REPAIR PROTEIN XRCC4"/>
    <property type="match status" value="1"/>
</dbReference>
<feature type="region of interest" description="Disordered" evidence="2">
    <location>
        <begin position="254"/>
        <end position="328"/>
    </location>
</feature>
<dbReference type="AlphaFoldDB" id="A0A317YEC9"/>
<dbReference type="GO" id="GO:0003677">
    <property type="term" value="F:DNA binding"/>
    <property type="evidence" value="ECO:0007669"/>
    <property type="project" value="InterPro"/>
</dbReference>
<evidence type="ECO:0000256" key="1">
    <source>
        <dbReference type="SAM" id="Coils"/>
    </source>
</evidence>
<dbReference type="InterPro" id="IPR014751">
    <property type="entry name" value="XRCC4-like_C"/>
</dbReference>
<dbReference type="ExpressionAtlas" id="A0A317YEC9">
    <property type="expression patterns" value="baseline and differential"/>
</dbReference>
<evidence type="ECO:0000259" key="3">
    <source>
        <dbReference type="Pfam" id="PF06632"/>
    </source>
</evidence>
<dbReference type="PANTHER" id="PTHR28559:SF1">
    <property type="entry name" value="DNA REPAIR PROTEIN XRCC4"/>
    <property type="match status" value="1"/>
</dbReference>
<sequence>MAAASSAAPARHSCAKLSVPVEDPKAVTAGGGTVFVKATWLPSRFSLAVTDGAGAWVADASDHEVRLRAEQWDQPVADYIALAERYLAFQQPGSTYSFHDAGKGQRRVSPFGSSRPISPFYCAFEYLAWTFERQGTKLEWRWKLQPSPNTQQTISEILDFLMDANIRLSVCPFASPLHFFSLPVILKQEEVVRKTQSFDKLKQEAEKCLQQSERFNNEKAEFEQAAFSKFVAVLNSKKAKLRQLRDKVVELESAVKPPKEEAGQEQEQEQENSTDRTELFEAESDKEASAKDEHSSETGSGNVPTSPGESAATSRGRGRGRGRKKARR</sequence>
<organism evidence="4">
    <name type="scientific">Zea mays</name>
    <name type="common">Maize</name>
    <dbReference type="NCBI Taxonomy" id="4577"/>
    <lineage>
        <taxon>Eukaryota</taxon>
        <taxon>Viridiplantae</taxon>
        <taxon>Streptophyta</taxon>
        <taxon>Embryophyta</taxon>
        <taxon>Tracheophyta</taxon>
        <taxon>Spermatophyta</taxon>
        <taxon>Magnoliopsida</taxon>
        <taxon>Liliopsida</taxon>
        <taxon>Poales</taxon>
        <taxon>Poaceae</taxon>
        <taxon>PACMAD clade</taxon>
        <taxon>Panicoideae</taxon>
        <taxon>Andropogonodae</taxon>
        <taxon>Andropogoneae</taxon>
        <taxon>Tripsacinae</taxon>
        <taxon>Zea</taxon>
    </lineage>
</organism>
<reference evidence="4" key="1">
    <citation type="journal article" date="2018" name="Nat. Genet.">
        <title>Extensive intraspecific gene order and gene structural variations between Mo17 and other maize genomes.</title>
        <authorList>
            <person name="Sun S."/>
            <person name="Zhou Y."/>
            <person name="Chen J."/>
            <person name="Shi J."/>
            <person name="Zhao H."/>
            <person name="Zhao H."/>
            <person name="Song W."/>
            <person name="Zhang M."/>
            <person name="Cui Y."/>
            <person name="Dong X."/>
            <person name="Liu H."/>
            <person name="Ma X."/>
            <person name="Jiao Y."/>
            <person name="Wang B."/>
            <person name="Wei X."/>
            <person name="Stein J.C."/>
            <person name="Glaubitz J.C."/>
            <person name="Lu F."/>
            <person name="Yu G."/>
            <person name="Liang C."/>
            <person name="Fengler K."/>
            <person name="Li B."/>
            <person name="Rafalski A."/>
            <person name="Schnable P.S."/>
            <person name="Ware D.H."/>
            <person name="Buckler E.S."/>
            <person name="Lai J."/>
        </authorList>
    </citation>
    <scope>NUCLEOTIDE SEQUENCE [LARGE SCALE GENOMIC DNA]</scope>
    <source>
        <tissue evidence="4">Seedling</tissue>
    </source>
</reference>
<dbReference type="Proteomes" id="UP000251960">
    <property type="component" value="Chromosome 1"/>
</dbReference>
<dbReference type="Gene3D" id="1.20.5.370">
    <property type="match status" value="1"/>
</dbReference>
<dbReference type="GO" id="GO:0005634">
    <property type="term" value="C:nucleus"/>
    <property type="evidence" value="ECO:0007669"/>
    <property type="project" value="InterPro"/>
</dbReference>
<dbReference type="GO" id="GO:0006310">
    <property type="term" value="P:DNA recombination"/>
    <property type="evidence" value="ECO:0007669"/>
    <property type="project" value="InterPro"/>
</dbReference>
<protein>
    <submittedName>
        <fullName evidence="4">DNA repair protein XRCC4</fullName>
    </submittedName>
</protein>
<name>A0A317YEC9_MAIZE</name>
<feature type="domain" description="XRCC4 N-terminal" evidence="3">
    <location>
        <begin position="34"/>
        <end position="106"/>
    </location>
</feature>
<accession>A0A317YEC9</accession>
<feature type="coiled-coil region" evidence="1">
    <location>
        <begin position="198"/>
        <end position="254"/>
    </location>
</feature>
<feature type="compositionally biased region" description="Basic and acidic residues" evidence="2">
    <location>
        <begin position="273"/>
        <end position="296"/>
    </location>
</feature>
<proteinExistence type="predicted"/>
<feature type="compositionally biased region" description="Basic residues" evidence="2">
    <location>
        <begin position="316"/>
        <end position="328"/>
    </location>
</feature>
<evidence type="ECO:0000313" key="4">
    <source>
        <dbReference type="EMBL" id="PWZ56052.1"/>
    </source>
</evidence>
<dbReference type="EMBL" id="NCVQ01000001">
    <property type="protein sequence ID" value="PWZ56052.1"/>
    <property type="molecule type" value="Genomic_DNA"/>
</dbReference>
<dbReference type="FunFam" id="1.20.5.370:FF:000012">
    <property type="entry name" value="DNA repair protein XRCC4"/>
    <property type="match status" value="1"/>
</dbReference>
<dbReference type="InterPro" id="IPR010585">
    <property type="entry name" value="DNA_repair_prot_XRCC4"/>
</dbReference>